<dbReference type="SUPFAM" id="SSF82171">
    <property type="entry name" value="DPP6 N-terminal domain-like"/>
    <property type="match status" value="1"/>
</dbReference>
<dbReference type="PROSITE" id="PS00107">
    <property type="entry name" value="PROTEIN_KINASE_ATP"/>
    <property type="match status" value="1"/>
</dbReference>
<dbReference type="AlphaFoldDB" id="A0A8J6Y2R2"/>
<dbReference type="InterPro" id="IPR011009">
    <property type="entry name" value="Kinase-like_dom_sf"/>
</dbReference>
<evidence type="ECO:0000256" key="7">
    <source>
        <dbReference type="ARBA" id="ARBA00048679"/>
    </source>
</evidence>
<evidence type="ECO:0000256" key="6">
    <source>
        <dbReference type="ARBA" id="ARBA00047899"/>
    </source>
</evidence>
<evidence type="ECO:0000256" key="1">
    <source>
        <dbReference type="ARBA" id="ARBA00022527"/>
    </source>
</evidence>
<comment type="caution">
    <text evidence="12">The sequence shown here is derived from an EMBL/GenBank/DDBJ whole genome shotgun (WGS) entry which is preliminary data.</text>
</comment>
<feature type="transmembrane region" description="Helical" evidence="10">
    <location>
        <begin position="309"/>
        <end position="329"/>
    </location>
</feature>
<dbReference type="InterPro" id="IPR011042">
    <property type="entry name" value="6-blade_b-propeller_TolB-like"/>
</dbReference>
<evidence type="ECO:0000256" key="9">
    <source>
        <dbReference type="SAM" id="MobiDB-lite"/>
    </source>
</evidence>
<dbReference type="InterPro" id="IPR000719">
    <property type="entry name" value="Prot_kinase_dom"/>
</dbReference>
<keyword evidence="4 12" id="KW-0418">Kinase</keyword>
<dbReference type="CDD" id="cd14014">
    <property type="entry name" value="STKc_PknB_like"/>
    <property type="match status" value="1"/>
</dbReference>
<feature type="region of interest" description="Disordered" evidence="9">
    <location>
        <begin position="465"/>
        <end position="484"/>
    </location>
</feature>
<gene>
    <name evidence="12" type="ORF">IFK94_14930</name>
</gene>
<dbReference type="GO" id="GO:0004674">
    <property type="term" value="F:protein serine/threonine kinase activity"/>
    <property type="evidence" value="ECO:0007669"/>
    <property type="project" value="UniProtKB-KW"/>
</dbReference>
<dbReference type="SUPFAM" id="SSF56112">
    <property type="entry name" value="Protein kinase-like (PK-like)"/>
    <property type="match status" value="1"/>
</dbReference>
<comment type="catalytic activity">
    <reaction evidence="7">
        <text>L-seryl-[protein] + ATP = O-phospho-L-seryl-[protein] + ADP + H(+)</text>
        <dbReference type="Rhea" id="RHEA:17989"/>
        <dbReference type="Rhea" id="RHEA-COMP:9863"/>
        <dbReference type="Rhea" id="RHEA-COMP:11604"/>
        <dbReference type="ChEBI" id="CHEBI:15378"/>
        <dbReference type="ChEBI" id="CHEBI:29999"/>
        <dbReference type="ChEBI" id="CHEBI:30616"/>
        <dbReference type="ChEBI" id="CHEBI:83421"/>
        <dbReference type="ChEBI" id="CHEBI:456216"/>
        <dbReference type="EC" id="2.7.11.1"/>
    </reaction>
</comment>
<keyword evidence="5 8" id="KW-0067">ATP-binding</keyword>
<dbReference type="InterPro" id="IPR008271">
    <property type="entry name" value="Ser/Thr_kinase_AS"/>
</dbReference>
<dbReference type="Pfam" id="PF07676">
    <property type="entry name" value="PD40"/>
    <property type="match status" value="3"/>
</dbReference>
<evidence type="ECO:0000313" key="12">
    <source>
        <dbReference type="EMBL" id="MBD3869413.1"/>
    </source>
</evidence>
<sequence length="887" mass="96419">MSITSGQTLQHYKIVEKIGAGGMGEVWKAEDTRLGRDVAIKVLPEGYADNEQFLARFEREAKTISSLNHPNICTLHDIGNEEGIRFLVMELMEGESLADRLKSGPLPVDQVLAFGTQIAAGLDAAHRQGIVHRDLKPDNVFLTPSGAKLLDFGLAKASTGLLASDGNLATMTSVPTEHPLTEAGTIMGTFQYMAPEQLEGMEADARTDIFALGAILYEMATGKPPFEGKGRASLIAAIIEREPAPISTVQPLTPPALERVTSVCLKKKPDERWQTAHDVKLNLDWIREGGSVAGVPAPVAARRKSREKMWWAIAAVLLLATLAAGWVAVTRGQALKDKRKIIASIHAPEESRFQTFGSNIGALTLSPDGKWMTFVASSPDEKRRLFLRPLNSGAAQPLAGTEGATFPFWSTDSRQIGFFAAGKLKKIDRNGGAAITVCEASDGRGGTWSRDDVILFAPDTQSPLHRISAGGGKSEPVTELDSGRNETTHRFPWFLPDGEHYLYVRASHALPSGDEGNGLWVGSLGADEPKRIMQSASNALYAEGHLFYVRDNFLMAIPFSSSSLKLTGDPFAVGEMVAYLPNFFKGAFAVSENGMVAFNHGFALDSTMTWMDREGKALGTLGEVAQHDMIRLSPDGKKLATTIIDPSTGTGDLWVYDVARQVKSRLTFSEMNDQEPIWSPDSKQIVYQSAGSGVGDLFIRPANGSEDAELLYATEQIEVPQDWSNDGKYILFDHGSGKFDVWVLPLEEGQEPFPLVEGPFDEGYARFSPDGKWIAYISNESGKYEMYATRFPSGEGKWQLSVGGADWVIGWKGDGSEISYMDLQGKVARVGLSLGADLVADIPEVLFPTRTSRTYAATSDGDRFIIGVPEAPVSTYPITLIVNWQAD</sequence>
<keyword evidence="1" id="KW-0723">Serine/threonine-protein kinase</keyword>
<dbReference type="Gene3D" id="3.30.200.20">
    <property type="entry name" value="Phosphorylase Kinase, domain 1"/>
    <property type="match status" value="1"/>
</dbReference>
<evidence type="ECO:0000256" key="3">
    <source>
        <dbReference type="ARBA" id="ARBA00022741"/>
    </source>
</evidence>
<keyword evidence="10" id="KW-0472">Membrane</keyword>
<dbReference type="InterPro" id="IPR017441">
    <property type="entry name" value="Protein_kinase_ATP_BS"/>
</dbReference>
<dbReference type="Pfam" id="PF00069">
    <property type="entry name" value="Pkinase"/>
    <property type="match status" value="1"/>
</dbReference>
<evidence type="ECO:0000259" key="11">
    <source>
        <dbReference type="PROSITE" id="PS50011"/>
    </source>
</evidence>
<dbReference type="InterPro" id="IPR011659">
    <property type="entry name" value="WD40"/>
</dbReference>
<evidence type="ECO:0000313" key="13">
    <source>
        <dbReference type="Proteomes" id="UP000648239"/>
    </source>
</evidence>
<name>A0A8J6Y2R2_9BACT</name>
<evidence type="ECO:0000256" key="2">
    <source>
        <dbReference type="ARBA" id="ARBA00022679"/>
    </source>
</evidence>
<protein>
    <submittedName>
        <fullName evidence="12">Serine/threonine-protein kinase</fullName>
    </submittedName>
</protein>
<dbReference type="EMBL" id="JACXWD010000085">
    <property type="protein sequence ID" value="MBD3869413.1"/>
    <property type="molecule type" value="Genomic_DNA"/>
</dbReference>
<dbReference type="GO" id="GO:0005524">
    <property type="term" value="F:ATP binding"/>
    <property type="evidence" value="ECO:0007669"/>
    <property type="project" value="UniProtKB-UniRule"/>
</dbReference>
<comment type="catalytic activity">
    <reaction evidence="6">
        <text>L-threonyl-[protein] + ATP = O-phospho-L-threonyl-[protein] + ADP + H(+)</text>
        <dbReference type="Rhea" id="RHEA:46608"/>
        <dbReference type="Rhea" id="RHEA-COMP:11060"/>
        <dbReference type="Rhea" id="RHEA-COMP:11605"/>
        <dbReference type="ChEBI" id="CHEBI:15378"/>
        <dbReference type="ChEBI" id="CHEBI:30013"/>
        <dbReference type="ChEBI" id="CHEBI:30616"/>
        <dbReference type="ChEBI" id="CHEBI:61977"/>
        <dbReference type="ChEBI" id="CHEBI:456216"/>
        <dbReference type="EC" id="2.7.11.1"/>
    </reaction>
</comment>
<evidence type="ECO:0000256" key="8">
    <source>
        <dbReference type="PROSITE-ProRule" id="PRU10141"/>
    </source>
</evidence>
<dbReference type="SUPFAM" id="SSF69322">
    <property type="entry name" value="Tricorn protease domain 2"/>
    <property type="match status" value="1"/>
</dbReference>
<feature type="binding site" evidence="8">
    <location>
        <position position="41"/>
    </location>
    <ligand>
        <name>ATP</name>
        <dbReference type="ChEBI" id="CHEBI:30616"/>
    </ligand>
</feature>
<organism evidence="12 13">
    <name type="scientific">Candidatus Polarisedimenticola svalbardensis</name>
    <dbReference type="NCBI Taxonomy" id="2886004"/>
    <lineage>
        <taxon>Bacteria</taxon>
        <taxon>Pseudomonadati</taxon>
        <taxon>Acidobacteriota</taxon>
        <taxon>Candidatus Polarisedimenticolia</taxon>
        <taxon>Candidatus Polarisedimenticolales</taxon>
        <taxon>Candidatus Polarisedimenticolaceae</taxon>
        <taxon>Candidatus Polarisedimenticola</taxon>
    </lineage>
</organism>
<evidence type="ECO:0000256" key="5">
    <source>
        <dbReference type="ARBA" id="ARBA00022840"/>
    </source>
</evidence>
<keyword evidence="10" id="KW-0812">Transmembrane</keyword>
<dbReference type="Gene3D" id="2.120.10.30">
    <property type="entry name" value="TolB, C-terminal domain"/>
    <property type="match status" value="2"/>
</dbReference>
<keyword evidence="10" id="KW-1133">Transmembrane helix</keyword>
<dbReference type="Gene3D" id="1.10.510.10">
    <property type="entry name" value="Transferase(Phosphotransferase) domain 1"/>
    <property type="match status" value="1"/>
</dbReference>
<accession>A0A8J6Y2R2</accession>
<keyword evidence="3 8" id="KW-0547">Nucleotide-binding</keyword>
<proteinExistence type="predicted"/>
<keyword evidence="2" id="KW-0808">Transferase</keyword>
<dbReference type="SMART" id="SM00220">
    <property type="entry name" value="S_TKc"/>
    <property type="match status" value="1"/>
</dbReference>
<feature type="domain" description="Protein kinase" evidence="11">
    <location>
        <begin position="12"/>
        <end position="286"/>
    </location>
</feature>
<dbReference type="Gene3D" id="2.120.10.60">
    <property type="entry name" value="Tricorn protease N-terminal domain"/>
    <property type="match status" value="1"/>
</dbReference>
<dbReference type="PROSITE" id="PS50011">
    <property type="entry name" value="PROTEIN_KINASE_DOM"/>
    <property type="match status" value="1"/>
</dbReference>
<dbReference type="PANTHER" id="PTHR43289">
    <property type="entry name" value="MITOGEN-ACTIVATED PROTEIN KINASE KINASE KINASE 20-RELATED"/>
    <property type="match status" value="1"/>
</dbReference>
<dbReference type="PANTHER" id="PTHR43289:SF6">
    <property type="entry name" value="SERINE_THREONINE-PROTEIN KINASE NEKL-3"/>
    <property type="match status" value="1"/>
</dbReference>
<evidence type="ECO:0000256" key="4">
    <source>
        <dbReference type="ARBA" id="ARBA00022777"/>
    </source>
</evidence>
<dbReference type="PROSITE" id="PS00108">
    <property type="entry name" value="PROTEIN_KINASE_ST"/>
    <property type="match status" value="1"/>
</dbReference>
<dbReference type="Proteomes" id="UP000648239">
    <property type="component" value="Unassembled WGS sequence"/>
</dbReference>
<evidence type="ECO:0000256" key="10">
    <source>
        <dbReference type="SAM" id="Phobius"/>
    </source>
</evidence>
<dbReference type="FunFam" id="3.30.200.20:FF:000035">
    <property type="entry name" value="Serine/threonine protein kinase Stk1"/>
    <property type="match status" value="1"/>
</dbReference>
<reference evidence="12 13" key="1">
    <citation type="submission" date="2020-08" db="EMBL/GenBank/DDBJ databases">
        <title>Acidobacteriota in marine sediments use diverse sulfur dissimilation pathways.</title>
        <authorList>
            <person name="Wasmund K."/>
        </authorList>
    </citation>
    <scope>NUCLEOTIDE SEQUENCE [LARGE SCALE GENOMIC DNA]</scope>
    <source>
        <strain evidence="12">MAG AM4</strain>
    </source>
</reference>